<accession>A0A6B2L6F8</accession>
<name>A0A6B2L6F8_9EUKA</name>
<evidence type="ECO:0000313" key="2">
    <source>
        <dbReference type="EMBL" id="NDV32500.1"/>
    </source>
</evidence>
<dbReference type="PROSITE" id="PS51184">
    <property type="entry name" value="JMJC"/>
    <property type="match status" value="1"/>
</dbReference>
<sequence>MKNAKVSQHPVFFGRGKPEYPLDCNLSRRDDWDYIDIDFTEMNRTQKDRFLYYSGTIESFSEELIGDLEPQDEIKIPLRDGADEINQYTTIWMGQVGVSAQTHFDRSLNFHTMLYGRKEFILISPEFHEEMKVYPISHIHYQQTQLNFESVLTERNNFVPSNFQANQKIFKSILEPGDMLFLPPYWFHHVSCIPPSPESPSYNFCISTATLSPSPEEFYCSQIQSFNPFQQQADWSIKKKTLVISRFLELLLERLHIPPKIFVDQILLRSRYGSLFQEIIEGSLLNEEFRDHQCWEDIKKDASNQPNLKESLKSFDESMKDHLDNILQMTNKIKKNPLGTSILEICTANLIENLAGFATGPQNSLLFYYYCFT</sequence>
<dbReference type="InterPro" id="IPR014710">
    <property type="entry name" value="RmlC-like_jellyroll"/>
</dbReference>
<organism evidence="2">
    <name type="scientific">Arcella intermedia</name>
    <dbReference type="NCBI Taxonomy" id="1963864"/>
    <lineage>
        <taxon>Eukaryota</taxon>
        <taxon>Amoebozoa</taxon>
        <taxon>Tubulinea</taxon>
        <taxon>Elardia</taxon>
        <taxon>Arcellinida</taxon>
        <taxon>Sphaerothecina</taxon>
        <taxon>Arcellidae</taxon>
        <taxon>Arcella</taxon>
    </lineage>
</organism>
<feature type="domain" description="JmjC" evidence="1">
    <location>
        <begin position="65"/>
        <end position="225"/>
    </location>
</feature>
<evidence type="ECO:0000259" key="1">
    <source>
        <dbReference type="PROSITE" id="PS51184"/>
    </source>
</evidence>
<dbReference type="SMART" id="SM00558">
    <property type="entry name" value="JmjC"/>
    <property type="match status" value="1"/>
</dbReference>
<dbReference type="InterPro" id="IPR003347">
    <property type="entry name" value="JmjC_dom"/>
</dbReference>
<dbReference type="SUPFAM" id="SSF51197">
    <property type="entry name" value="Clavaminate synthase-like"/>
    <property type="match status" value="1"/>
</dbReference>
<reference evidence="2" key="1">
    <citation type="journal article" date="2020" name="J. Eukaryot. Microbiol.">
        <title>De novo Sequencing, Assembly and Annotation of the Transcriptome for the Free-Living Testate Amoeba Arcella intermedia.</title>
        <authorList>
            <person name="Ribeiro G.M."/>
            <person name="Porfirio-Sousa A.L."/>
            <person name="Maurer-Alcala X.X."/>
            <person name="Katz L.A."/>
            <person name="Lahr D.J.G."/>
        </authorList>
    </citation>
    <scope>NUCLEOTIDE SEQUENCE</scope>
</reference>
<dbReference type="PANTHER" id="PTHR12461:SF105">
    <property type="entry name" value="HYPOXIA-INDUCIBLE FACTOR 1-ALPHA INHIBITOR"/>
    <property type="match status" value="1"/>
</dbReference>
<dbReference type="InterPro" id="IPR041667">
    <property type="entry name" value="Cupin_8"/>
</dbReference>
<dbReference type="Pfam" id="PF13621">
    <property type="entry name" value="Cupin_8"/>
    <property type="match status" value="1"/>
</dbReference>
<dbReference type="AlphaFoldDB" id="A0A6B2L6F8"/>
<dbReference type="Gene3D" id="2.60.120.10">
    <property type="entry name" value="Jelly Rolls"/>
    <property type="match status" value="1"/>
</dbReference>
<protein>
    <recommendedName>
        <fullName evidence="1">JmjC domain-containing protein</fullName>
    </recommendedName>
</protein>
<proteinExistence type="predicted"/>
<dbReference type="EMBL" id="GIBP01003531">
    <property type="protein sequence ID" value="NDV32500.1"/>
    <property type="molecule type" value="Transcribed_RNA"/>
</dbReference>
<dbReference type="PANTHER" id="PTHR12461">
    <property type="entry name" value="HYPOXIA-INDUCIBLE FACTOR 1 ALPHA INHIBITOR-RELATED"/>
    <property type="match status" value="1"/>
</dbReference>